<evidence type="ECO:0000313" key="6">
    <source>
        <dbReference type="Proteomes" id="UP000256345"/>
    </source>
</evidence>
<dbReference type="Pfam" id="PF02494">
    <property type="entry name" value="HYR"/>
    <property type="match status" value="2"/>
</dbReference>
<proteinExistence type="predicted"/>
<dbReference type="PROSITE" id="PS50825">
    <property type="entry name" value="HYR"/>
    <property type="match status" value="1"/>
</dbReference>
<evidence type="ECO:0000313" key="3">
    <source>
        <dbReference type="EMBL" id="AKJ02973.1"/>
    </source>
</evidence>
<dbReference type="Pfam" id="PF06119">
    <property type="entry name" value="NIDO"/>
    <property type="match status" value="1"/>
</dbReference>
<evidence type="ECO:0000313" key="5">
    <source>
        <dbReference type="Proteomes" id="UP000035579"/>
    </source>
</evidence>
<dbReference type="KEGG" id="age:AA314_04599"/>
<organism evidence="3 5">
    <name type="scientific">Archangium gephyra</name>
    <dbReference type="NCBI Taxonomy" id="48"/>
    <lineage>
        <taxon>Bacteria</taxon>
        <taxon>Pseudomonadati</taxon>
        <taxon>Myxococcota</taxon>
        <taxon>Myxococcia</taxon>
        <taxon>Myxococcales</taxon>
        <taxon>Cystobacterineae</taxon>
        <taxon>Archangiaceae</taxon>
        <taxon>Archangium</taxon>
    </lineage>
</organism>
<gene>
    <name evidence="3" type="ORF">AA314_04599</name>
    <name evidence="4" type="ORF">ATI61_113162</name>
</gene>
<dbReference type="Proteomes" id="UP000035579">
    <property type="component" value="Chromosome"/>
</dbReference>
<dbReference type="SUPFAM" id="SSF49464">
    <property type="entry name" value="Carboxypeptidase regulatory domain-like"/>
    <property type="match status" value="2"/>
</dbReference>
<dbReference type="EMBL" id="QUMU01000013">
    <property type="protein sequence ID" value="REG25098.1"/>
    <property type="molecule type" value="Genomic_DNA"/>
</dbReference>
<evidence type="ECO:0000256" key="1">
    <source>
        <dbReference type="ARBA" id="ARBA00022737"/>
    </source>
</evidence>
<dbReference type="Proteomes" id="UP000256345">
    <property type="component" value="Unassembled WGS sequence"/>
</dbReference>
<sequence length="848" mass="89794">MRQACSKREHPIPAALLRLVISLYSGLLVAGLPDTALAAIVSDPNCSKQILPPDEIHDDNFVGTSLGFPLVLGGSTVHEEVFVDVNGYVSFGIPPLVENSIHGRERMEDPKYSTIAAFYADIDPRNPDAGDVTYGQTTYAGHRAFCVNWGGEKGVGSSPWWYRPNLRNKIQLILVHREDRGPHDFDIIMNYDQVQWDESYSYYRTASTRPTWVGFTGLPQAVPGSGIPPPSVLVDGKPHALTAGSVGSPVLGRYIFEIRNGRSPQVAVVSGTLYTPDNQPIAGAMVQLCRADGKCATAPTNAEGRYSMRILEQIVDGTPFSLSANPPMNQELLLPIRNVREVTPIVGSVLDGYDAVLRAAEPMPVGTGLEPLVGLTAAKTPVVYWKDPLHISTHGCPEATVATYTVYEGPGNTGSVLSTGPMIWDEKTAKYEATIPPLYPAHGLATIEMRLVCKNGVELIDSFPIYIDPSGYVRNAKGNPIRGAKVTLYRSDYAQGPFELVPDGSAIMSPANRTNPMYSDERGYFGWDTLAGYYVVRAEKPGCTAVGRTDRAYTETGVLPVPPPVTDLDLRLDCGAVPPPALSVPSHLAVEAQTSAGAVVTYEASALDAADGSVPVKCLPSSGSSFPFGTTAVTCTAMNSYGNGATASFSVTVADTQPPVLTLPNDMAAYATSAAGASVTYEANAVDALDGVVAPLCIPPSGATFPPGESKALCTASDSHGNASHGSFSVLITYEFGGLLPPLSGSSRSTFKKNQVLPVRFTLTGSSAGISTLAARLFVAKVVEDGVRPEVPAVSAGGGTTDNLFRPTGSTGSYQFLLSTKSMDPGVYWLRIDLGDAVIHAVPVTLTN</sequence>
<dbReference type="RefSeq" id="WP_082175295.1">
    <property type="nucleotide sequence ID" value="NZ_CP011509.1"/>
</dbReference>
<dbReference type="InterPro" id="IPR008969">
    <property type="entry name" value="CarboxyPept-like_regulatory"/>
</dbReference>
<keyword evidence="6" id="KW-1185">Reference proteome</keyword>
<reference evidence="4 6" key="2">
    <citation type="submission" date="2018-08" db="EMBL/GenBank/DDBJ databases">
        <title>Genomic Encyclopedia of Archaeal and Bacterial Type Strains, Phase II (KMG-II): from individual species to whole genera.</title>
        <authorList>
            <person name="Goeker M."/>
        </authorList>
    </citation>
    <scope>NUCLEOTIDE SEQUENCE [LARGE SCALE GENOMIC DNA]</scope>
    <source>
        <strain evidence="4 6">DSM 2261</strain>
    </source>
</reference>
<dbReference type="AlphaFoldDB" id="A0AAC8Q8F6"/>
<feature type="domain" description="HYR" evidence="2">
    <location>
        <begin position="574"/>
        <end position="655"/>
    </location>
</feature>
<dbReference type="PANTHER" id="PTHR24273:SF32">
    <property type="entry name" value="HYALIN"/>
    <property type="match status" value="1"/>
</dbReference>
<dbReference type="PANTHER" id="PTHR24273">
    <property type="entry name" value="FI04643P-RELATED"/>
    <property type="match status" value="1"/>
</dbReference>
<dbReference type="EMBL" id="CP011509">
    <property type="protein sequence ID" value="AKJ02973.1"/>
    <property type="molecule type" value="Genomic_DNA"/>
</dbReference>
<reference evidence="3 5" key="1">
    <citation type="submission" date="2015-05" db="EMBL/GenBank/DDBJ databases">
        <title>Genome assembly of Archangium gephyra DSM 2261.</title>
        <authorList>
            <person name="Sharma G."/>
            <person name="Subramanian S."/>
        </authorList>
    </citation>
    <scope>NUCLEOTIDE SEQUENCE [LARGE SCALE GENOMIC DNA]</scope>
    <source>
        <strain evidence="3 5">DSM 2261</strain>
    </source>
</reference>
<name>A0AAC8Q8F6_9BACT</name>
<dbReference type="Gene3D" id="2.60.40.1120">
    <property type="entry name" value="Carboxypeptidase-like, regulatory domain"/>
    <property type="match status" value="1"/>
</dbReference>
<dbReference type="InterPro" id="IPR003410">
    <property type="entry name" value="HYR_dom"/>
</dbReference>
<protein>
    <submittedName>
        <fullName evidence="4">HYR domain-containing protein</fullName>
    </submittedName>
    <submittedName>
        <fullName evidence="3">Hyalin</fullName>
    </submittedName>
</protein>
<evidence type="ECO:0000313" key="4">
    <source>
        <dbReference type="EMBL" id="REG25098.1"/>
    </source>
</evidence>
<dbReference type="InterPro" id="IPR003886">
    <property type="entry name" value="NIDO_dom"/>
</dbReference>
<keyword evidence="1" id="KW-0677">Repeat</keyword>
<accession>A0AAC8Q8F6</accession>
<evidence type="ECO:0000259" key="2">
    <source>
        <dbReference type="PROSITE" id="PS50825"/>
    </source>
</evidence>